<dbReference type="Pfam" id="PF12833">
    <property type="entry name" value="HTH_18"/>
    <property type="match status" value="1"/>
</dbReference>
<name>A0A543AU47_9ACTN</name>
<evidence type="ECO:0000313" key="6">
    <source>
        <dbReference type="EMBL" id="TQL76056.1"/>
    </source>
</evidence>
<dbReference type="AlphaFoldDB" id="A0A543AU47"/>
<accession>A0A543AU47</accession>
<dbReference type="InterPro" id="IPR018060">
    <property type="entry name" value="HTH_AraC"/>
</dbReference>
<dbReference type="InterPro" id="IPR009057">
    <property type="entry name" value="Homeodomain-like_sf"/>
</dbReference>
<evidence type="ECO:0000259" key="5">
    <source>
        <dbReference type="PROSITE" id="PS01124"/>
    </source>
</evidence>
<keyword evidence="7" id="KW-1185">Reference proteome</keyword>
<proteinExistence type="predicted"/>
<comment type="caution">
    <text evidence="6">The sequence shown here is derived from an EMBL/GenBank/DDBJ whole genome shotgun (WGS) entry which is preliminary data.</text>
</comment>
<dbReference type="PANTHER" id="PTHR43280">
    <property type="entry name" value="ARAC-FAMILY TRANSCRIPTIONAL REGULATOR"/>
    <property type="match status" value="1"/>
</dbReference>
<dbReference type="PANTHER" id="PTHR43280:SF2">
    <property type="entry name" value="HTH-TYPE TRANSCRIPTIONAL REGULATOR EXSA"/>
    <property type="match status" value="1"/>
</dbReference>
<dbReference type="PRINTS" id="PR00032">
    <property type="entry name" value="HTHARAC"/>
</dbReference>
<dbReference type="GO" id="GO:0003700">
    <property type="term" value="F:DNA-binding transcription factor activity"/>
    <property type="evidence" value="ECO:0007669"/>
    <property type="project" value="InterPro"/>
</dbReference>
<dbReference type="InterPro" id="IPR020449">
    <property type="entry name" value="Tscrpt_reg_AraC-type_HTH"/>
</dbReference>
<dbReference type="OrthoDB" id="2060755at2"/>
<dbReference type="EMBL" id="VFOW01000001">
    <property type="protein sequence ID" value="TQL76056.1"/>
    <property type="molecule type" value="Genomic_DNA"/>
</dbReference>
<dbReference type="SMART" id="SM00342">
    <property type="entry name" value="HTH_ARAC"/>
    <property type="match status" value="1"/>
</dbReference>
<evidence type="ECO:0000256" key="4">
    <source>
        <dbReference type="SAM" id="MobiDB-lite"/>
    </source>
</evidence>
<keyword evidence="2" id="KW-0238">DNA-binding</keyword>
<protein>
    <submittedName>
        <fullName evidence="6">AraC family transcriptional regulator</fullName>
    </submittedName>
</protein>
<organism evidence="6 7">
    <name type="scientific">Stackebrandtia endophytica</name>
    <dbReference type="NCBI Taxonomy" id="1496996"/>
    <lineage>
        <taxon>Bacteria</taxon>
        <taxon>Bacillati</taxon>
        <taxon>Actinomycetota</taxon>
        <taxon>Actinomycetes</taxon>
        <taxon>Glycomycetales</taxon>
        <taxon>Glycomycetaceae</taxon>
        <taxon>Stackebrandtia</taxon>
    </lineage>
</organism>
<dbReference type="Gene3D" id="1.10.10.60">
    <property type="entry name" value="Homeodomain-like"/>
    <property type="match status" value="2"/>
</dbReference>
<dbReference type="PROSITE" id="PS01124">
    <property type="entry name" value="HTH_ARAC_FAMILY_2"/>
    <property type="match status" value="1"/>
</dbReference>
<keyword evidence="1" id="KW-0805">Transcription regulation</keyword>
<dbReference type="InParanoid" id="A0A543AU47"/>
<reference evidence="6 7" key="1">
    <citation type="submission" date="2019-06" db="EMBL/GenBank/DDBJ databases">
        <title>Sequencing the genomes of 1000 actinobacteria strains.</title>
        <authorList>
            <person name="Klenk H.-P."/>
        </authorList>
    </citation>
    <scope>NUCLEOTIDE SEQUENCE [LARGE SCALE GENOMIC DNA]</scope>
    <source>
        <strain evidence="6 7">DSM 45928</strain>
    </source>
</reference>
<dbReference type="GO" id="GO:0043565">
    <property type="term" value="F:sequence-specific DNA binding"/>
    <property type="evidence" value="ECO:0007669"/>
    <property type="project" value="InterPro"/>
</dbReference>
<feature type="region of interest" description="Disordered" evidence="4">
    <location>
        <begin position="135"/>
        <end position="158"/>
    </location>
</feature>
<evidence type="ECO:0000256" key="3">
    <source>
        <dbReference type="ARBA" id="ARBA00023163"/>
    </source>
</evidence>
<dbReference type="PROSITE" id="PS00041">
    <property type="entry name" value="HTH_ARAC_FAMILY_1"/>
    <property type="match status" value="1"/>
</dbReference>
<feature type="domain" description="HTH araC/xylS-type" evidence="5">
    <location>
        <begin position="16"/>
        <end position="114"/>
    </location>
</feature>
<dbReference type="RefSeq" id="WP_142036879.1">
    <property type="nucleotide sequence ID" value="NZ_JBHTGS010000001.1"/>
</dbReference>
<dbReference type="SUPFAM" id="SSF46689">
    <property type="entry name" value="Homeodomain-like"/>
    <property type="match status" value="2"/>
</dbReference>
<gene>
    <name evidence="6" type="ORF">FB566_1576</name>
</gene>
<evidence type="ECO:0000313" key="7">
    <source>
        <dbReference type="Proteomes" id="UP000317043"/>
    </source>
</evidence>
<dbReference type="Proteomes" id="UP000317043">
    <property type="component" value="Unassembled WGS sequence"/>
</dbReference>
<evidence type="ECO:0000256" key="1">
    <source>
        <dbReference type="ARBA" id="ARBA00023015"/>
    </source>
</evidence>
<evidence type="ECO:0000256" key="2">
    <source>
        <dbReference type="ARBA" id="ARBA00023125"/>
    </source>
</evidence>
<keyword evidence="3" id="KW-0804">Transcription</keyword>
<dbReference type="InterPro" id="IPR018062">
    <property type="entry name" value="HTH_AraC-typ_CS"/>
</dbReference>
<sequence>MSRPGTAALDTQVAMRRARDLIDKRFAQRIDIADMAKAAGYSHHYFIRAFTAVYGETPGRYLTRRRVERAQELLRVANLTVTEVCYLVGFNSLGSFSSRFREVAGMTPSQFQRRAHLTGPPPIPGCFIMMSMGPGAAPRTAPDRSSAISEKPPSSDDT</sequence>